<keyword evidence="3" id="KW-0106">Calcium</keyword>
<accession>A0A3S1BN90</accession>
<keyword evidence="2" id="KW-0677">Repeat</keyword>
<keyword evidence="6" id="KW-1185">Reference proteome</keyword>
<comment type="caution">
    <text evidence="5">The sequence shown here is derived from an EMBL/GenBank/DDBJ whole genome shotgun (WGS) entry which is preliminary data.</text>
</comment>
<evidence type="ECO:0000256" key="3">
    <source>
        <dbReference type="ARBA" id="ARBA00022837"/>
    </source>
</evidence>
<reference evidence="5 6" key="1">
    <citation type="submission" date="2019-01" db="EMBL/GenBank/DDBJ databases">
        <title>A draft genome assembly of the solar-powered sea slug Elysia chlorotica.</title>
        <authorList>
            <person name="Cai H."/>
            <person name="Li Q."/>
            <person name="Fang X."/>
            <person name="Li J."/>
            <person name="Curtis N.E."/>
            <person name="Altenburger A."/>
            <person name="Shibata T."/>
            <person name="Feng M."/>
            <person name="Maeda T."/>
            <person name="Schwartz J.A."/>
            <person name="Shigenobu S."/>
            <person name="Lundholm N."/>
            <person name="Nishiyama T."/>
            <person name="Yang H."/>
            <person name="Hasebe M."/>
            <person name="Li S."/>
            <person name="Pierce S.K."/>
            <person name="Wang J."/>
        </authorList>
    </citation>
    <scope>NUCLEOTIDE SEQUENCE [LARGE SCALE GENOMIC DNA]</scope>
    <source>
        <strain evidence="5">EC2010</strain>
        <tissue evidence="5">Whole organism of an adult</tissue>
    </source>
</reference>
<proteinExistence type="predicted"/>
<organism evidence="5 6">
    <name type="scientific">Elysia chlorotica</name>
    <name type="common">Eastern emerald elysia</name>
    <name type="synonym">Sea slug</name>
    <dbReference type="NCBI Taxonomy" id="188477"/>
    <lineage>
        <taxon>Eukaryota</taxon>
        <taxon>Metazoa</taxon>
        <taxon>Spiralia</taxon>
        <taxon>Lophotrochozoa</taxon>
        <taxon>Mollusca</taxon>
        <taxon>Gastropoda</taxon>
        <taxon>Heterobranchia</taxon>
        <taxon>Euthyneura</taxon>
        <taxon>Panpulmonata</taxon>
        <taxon>Sacoglossa</taxon>
        <taxon>Placobranchoidea</taxon>
        <taxon>Plakobranchidae</taxon>
        <taxon>Elysia</taxon>
    </lineage>
</organism>
<evidence type="ECO:0000256" key="2">
    <source>
        <dbReference type="ARBA" id="ARBA00022737"/>
    </source>
</evidence>
<keyword evidence="1" id="KW-0479">Metal-binding</keyword>
<dbReference type="EMBL" id="RQTK01000106">
    <property type="protein sequence ID" value="RUS87592.1"/>
    <property type="molecule type" value="Genomic_DNA"/>
</dbReference>
<gene>
    <name evidence="5" type="ORF">EGW08_004637</name>
</gene>
<dbReference type="PROSITE" id="PS00018">
    <property type="entry name" value="EF_HAND_1"/>
    <property type="match status" value="3"/>
</dbReference>
<dbReference type="FunFam" id="1.10.238.10:FF:000003">
    <property type="entry name" value="Calmodulin A"/>
    <property type="match status" value="1"/>
</dbReference>
<evidence type="ECO:0000259" key="4">
    <source>
        <dbReference type="PROSITE" id="PS50222"/>
    </source>
</evidence>
<dbReference type="SUPFAM" id="SSF47473">
    <property type="entry name" value="EF-hand"/>
    <property type="match status" value="2"/>
</dbReference>
<dbReference type="PROSITE" id="PS50222">
    <property type="entry name" value="EF_HAND_2"/>
    <property type="match status" value="4"/>
</dbReference>
<evidence type="ECO:0000313" key="6">
    <source>
        <dbReference type="Proteomes" id="UP000271974"/>
    </source>
</evidence>
<dbReference type="OrthoDB" id="26525at2759"/>
<dbReference type="PANTHER" id="PTHR45942">
    <property type="entry name" value="PROTEIN PHOSPATASE 3 REGULATORY SUBUNIT B ALPHA ISOFORM TYPE 1"/>
    <property type="match status" value="1"/>
</dbReference>
<sequence length="236" mass="26784">MASGGEWQAEQLKELNLSFDKADTDKSGALSIMEVHTVLKESGFTGSRADCNKIFFGMDENKDFKVSREEFNKAIGKLPNASRREMALMRDFKRIDKDGSGSLTRGELMAASFNLDTSLSRDTIKKIVSETYSDDDGEIQYDEFLRILNFAESESMLNKTFAKLDTDGSGEISLDEMWEAVKSEGELARLRPQILRLLESQAKDFEGKKMDFHRFVTLWLQQKDDILAKAEDSPYI</sequence>
<dbReference type="InterPro" id="IPR011992">
    <property type="entry name" value="EF-hand-dom_pair"/>
</dbReference>
<dbReference type="STRING" id="188477.A0A3S1BN90"/>
<feature type="domain" description="EF-hand" evidence="4">
    <location>
        <begin position="10"/>
        <end position="45"/>
    </location>
</feature>
<evidence type="ECO:0000256" key="1">
    <source>
        <dbReference type="ARBA" id="ARBA00022723"/>
    </source>
</evidence>
<feature type="domain" description="EF-hand" evidence="4">
    <location>
        <begin position="152"/>
        <end position="187"/>
    </location>
</feature>
<name>A0A3S1BN90_ELYCH</name>
<evidence type="ECO:0000313" key="5">
    <source>
        <dbReference type="EMBL" id="RUS87592.1"/>
    </source>
</evidence>
<dbReference type="InterPro" id="IPR018247">
    <property type="entry name" value="EF_Hand_1_Ca_BS"/>
</dbReference>
<dbReference type="CDD" id="cd00051">
    <property type="entry name" value="EFh"/>
    <property type="match status" value="1"/>
</dbReference>
<dbReference type="SMART" id="SM00054">
    <property type="entry name" value="EFh"/>
    <property type="match status" value="4"/>
</dbReference>
<dbReference type="Pfam" id="PF13499">
    <property type="entry name" value="EF-hand_7"/>
    <property type="match status" value="2"/>
</dbReference>
<protein>
    <recommendedName>
        <fullName evidence="4">EF-hand domain-containing protein</fullName>
    </recommendedName>
</protein>
<dbReference type="InterPro" id="IPR002048">
    <property type="entry name" value="EF_hand_dom"/>
</dbReference>
<feature type="domain" description="EF-hand" evidence="4">
    <location>
        <begin position="83"/>
        <end position="118"/>
    </location>
</feature>
<feature type="domain" description="EF-hand" evidence="4">
    <location>
        <begin position="46"/>
        <end position="81"/>
    </location>
</feature>
<dbReference type="AlphaFoldDB" id="A0A3S1BN90"/>
<dbReference type="GO" id="GO:0005509">
    <property type="term" value="F:calcium ion binding"/>
    <property type="evidence" value="ECO:0007669"/>
    <property type="project" value="InterPro"/>
</dbReference>
<dbReference type="Pfam" id="PF13202">
    <property type="entry name" value="EF-hand_5"/>
    <property type="match status" value="1"/>
</dbReference>
<dbReference type="Proteomes" id="UP000271974">
    <property type="component" value="Unassembled WGS sequence"/>
</dbReference>
<dbReference type="Gene3D" id="1.10.238.10">
    <property type="entry name" value="EF-hand"/>
    <property type="match status" value="2"/>
</dbReference>